<dbReference type="KEGG" id="kpin:30174114"/>
<feature type="domain" description="Zn(2)-C6 fungal-type" evidence="2">
    <location>
        <begin position="334"/>
        <end position="365"/>
    </location>
</feature>
<gene>
    <name evidence="3" type="ORF">I206_05745</name>
    <name evidence="4" type="ORF">I206_107419</name>
</gene>
<organism evidence="3">
    <name type="scientific">Kwoniella pini CBS 10737</name>
    <dbReference type="NCBI Taxonomy" id="1296096"/>
    <lineage>
        <taxon>Eukaryota</taxon>
        <taxon>Fungi</taxon>
        <taxon>Dikarya</taxon>
        <taxon>Basidiomycota</taxon>
        <taxon>Agaricomycotina</taxon>
        <taxon>Tremellomycetes</taxon>
        <taxon>Tremellales</taxon>
        <taxon>Cryptococcaceae</taxon>
        <taxon>Kwoniella</taxon>
    </lineage>
</organism>
<reference evidence="4" key="2">
    <citation type="submission" date="2013-07" db="EMBL/GenBank/DDBJ databases">
        <authorList>
            <consortium name="The Broad Institute Genome Sequencing Platform"/>
            <person name="Cuomo C."/>
            <person name="Litvintseva A."/>
            <person name="Chen Y."/>
            <person name="Heitman J."/>
            <person name="Sun S."/>
            <person name="Springer D."/>
            <person name="Dromer F."/>
            <person name="Young S.K."/>
            <person name="Zeng Q."/>
            <person name="Gargeya S."/>
            <person name="Fitzgerald M."/>
            <person name="Abouelleil A."/>
            <person name="Alvarado L."/>
            <person name="Berlin A.M."/>
            <person name="Chapman S.B."/>
            <person name="Dewar J."/>
            <person name="Goldberg J."/>
            <person name="Griggs A."/>
            <person name="Gujja S."/>
            <person name="Hansen M."/>
            <person name="Howarth C."/>
            <person name="Imamovic A."/>
            <person name="Larimer J."/>
            <person name="McCowan C."/>
            <person name="Murphy C."/>
            <person name="Pearson M."/>
            <person name="Priest M."/>
            <person name="Roberts A."/>
            <person name="Saif S."/>
            <person name="Shea T."/>
            <person name="Sykes S."/>
            <person name="Wortman J."/>
            <person name="Nusbaum C."/>
            <person name="Birren B."/>
        </authorList>
    </citation>
    <scope>NUCLEOTIDE SEQUENCE</scope>
    <source>
        <strain evidence="4">CBS 10737</strain>
    </source>
</reference>
<dbReference type="SUPFAM" id="SSF57701">
    <property type="entry name" value="Zn2/Cys6 DNA-binding domain"/>
    <property type="match status" value="1"/>
</dbReference>
<dbReference type="GO" id="GO:0008270">
    <property type="term" value="F:zinc ion binding"/>
    <property type="evidence" value="ECO:0007669"/>
    <property type="project" value="InterPro"/>
</dbReference>
<sequence>MFAHNDPFILQGLNQTRNLGSDEKSQRLSSGDQQWLNEENQTIPLAPADQMWEQFFNFETSSSPPTSPSGPSQPNSSPTTAETSLRAVSQDTQEVDREPLPIEDPEPFLVDRLVAGEDNLADPPTPQPGLRQFPTEQEPRLTICPALLLPPPPPPVEEELNGELPRDLWDNVALLNNSDDPADYPDPCDWEPLDSDALLAPATLEPVPIDAIPSPAFEDGLWLPIDPAPLPAPGPIALASPAFEDDPWLPIDPAPLPAPDTIALPVAAPGPTATATPNPAPTPAPVLPQAPPMPITGAVGSLFATGAIDLTRRLGGTTLPKTSNVKVHKRVKWACENCQAIKTKCVNVKQNQCERCAELGLICEYTNGFNENNKKRPGPKDDKDQDGKRRKTGDGETGMAGQSEVSVI</sequence>
<dbReference type="RefSeq" id="XP_019009101.1">
    <property type="nucleotide sequence ID" value="XM_019157461.1"/>
</dbReference>
<dbReference type="EMBL" id="CP144529">
    <property type="protein sequence ID" value="WWC73449.1"/>
    <property type="molecule type" value="Genomic_DNA"/>
</dbReference>
<feature type="compositionally biased region" description="Low complexity" evidence="1">
    <location>
        <begin position="60"/>
        <end position="80"/>
    </location>
</feature>
<dbReference type="InterPro" id="IPR001138">
    <property type="entry name" value="Zn2Cys6_DnaBD"/>
</dbReference>
<name>A0A1B9HX90_9TREE</name>
<dbReference type="Pfam" id="PF00172">
    <property type="entry name" value="Zn_clus"/>
    <property type="match status" value="1"/>
</dbReference>
<feature type="region of interest" description="Disordered" evidence="1">
    <location>
        <begin position="370"/>
        <end position="408"/>
    </location>
</feature>
<dbReference type="CDD" id="cd00067">
    <property type="entry name" value="GAL4"/>
    <property type="match status" value="1"/>
</dbReference>
<evidence type="ECO:0000313" key="5">
    <source>
        <dbReference type="Proteomes" id="UP000094020"/>
    </source>
</evidence>
<reference evidence="3" key="3">
    <citation type="submission" date="2016-07" db="EMBL/GenBank/DDBJ databases">
        <title>Evolution of pathogenesis and genome organization in the Tremellales.</title>
        <authorList>
            <person name="Cuomo C."/>
            <person name="Litvintseva A."/>
            <person name="Heitman J."/>
            <person name="Chen Y."/>
            <person name="Sun S."/>
            <person name="Springer D."/>
            <person name="Dromer F."/>
            <person name="Young S."/>
            <person name="Zeng Q."/>
            <person name="Chapman S."/>
            <person name="Gujja S."/>
            <person name="Saif S."/>
            <person name="Birren B."/>
        </authorList>
    </citation>
    <scope>NUCLEOTIDE SEQUENCE</scope>
    <source>
        <strain evidence="3">CBS 10737</strain>
    </source>
</reference>
<dbReference type="Gene3D" id="4.10.240.10">
    <property type="entry name" value="Zn(2)-C6 fungal-type DNA-binding domain"/>
    <property type="match status" value="1"/>
</dbReference>
<proteinExistence type="predicted"/>
<feature type="compositionally biased region" description="Polar residues" evidence="1">
    <location>
        <begin position="27"/>
        <end position="43"/>
    </location>
</feature>
<protein>
    <recommendedName>
        <fullName evidence="2">Zn(2)-C6 fungal-type domain-containing protein</fullName>
    </recommendedName>
</protein>
<feature type="region of interest" description="Disordered" evidence="1">
    <location>
        <begin position="1"/>
        <end position="105"/>
    </location>
</feature>
<dbReference type="OrthoDB" id="1600564at2759"/>
<accession>A0A1B9HX90</accession>
<dbReference type="GeneID" id="30174114"/>
<reference evidence="3" key="1">
    <citation type="submission" date="2013-07" db="EMBL/GenBank/DDBJ databases">
        <title>The Genome Sequence of Cryptococcus pinus CBS10737.</title>
        <authorList>
            <consortium name="The Broad Institute Genome Sequencing Platform"/>
            <person name="Cuomo C."/>
            <person name="Litvintseva A."/>
            <person name="Chen Y."/>
            <person name="Heitman J."/>
            <person name="Sun S."/>
            <person name="Springer D."/>
            <person name="Dromer F."/>
            <person name="Young S.K."/>
            <person name="Zeng Q."/>
            <person name="Gargeya S."/>
            <person name="Fitzgerald M."/>
            <person name="Abouelleil A."/>
            <person name="Alvarado L."/>
            <person name="Berlin A.M."/>
            <person name="Chapman S.B."/>
            <person name="Dewar J."/>
            <person name="Goldberg J."/>
            <person name="Griggs A."/>
            <person name="Gujja S."/>
            <person name="Hansen M."/>
            <person name="Howarth C."/>
            <person name="Imamovic A."/>
            <person name="Larimer J."/>
            <person name="McCowan C."/>
            <person name="Murphy C."/>
            <person name="Pearson M."/>
            <person name="Priest M."/>
            <person name="Roberts A."/>
            <person name="Saif S."/>
            <person name="Shea T."/>
            <person name="Sykes S."/>
            <person name="Wortman J."/>
            <person name="Nusbaum C."/>
            <person name="Birren B."/>
        </authorList>
    </citation>
    <scope>NUCLEOTIDE SEQUENCE [LARGE SCALE GENOMIC DNA]</scope>
    <source>
        <strain evidence="3">CBS 10737</strain>
    </source>
</reference>
<feature type="compositionally biased region" description="Polar residues" evidence="1">
    <location>
        <begin position="81"/>
        <end position="92"/>
    </location>
</feature>
<evidence type="ECO:0000313" key="4">
    <source>
        <dbReference type="EMBL" id="WWC73449.1"/>
    </source>
</evidence>
<dbReference type="PROSITE" id="PS50048">
    <property type="entry name" value="ZN2_CY6_FUNGAL_2"/>
    <property type="match status" value="1"/>
</dbReference>
<dbReference type="GO" id="GO:0000981">
    <property type="term" value="F:DNA-binding transcription factor activity, RNA polymerase II-specific"/>
    <property type="evidence" value="ECO:0007669"/>
    <property type="project" value="InterPro"/>
</dbReference>
<dbReference type="AlphaFoldDB" id="A0A1B9HX90"/>
<dbReference type="EMBL" id="KI894014">
    <property type="protein sequence ID" value="OCF47882.1"/>
    <property type="molecule type" value="Genomic_DNA"/>
</dbReference>
<evidence type="ECO:0000256" key="1">
    <source>
        <dbReference type="SAM" id="MobiDB-lite"/>
    </source>
</evidence>
<evidence type="ECO:0000313" key="3">
    <source>
        <dbReference type="EMBL" id="OCF47882.1"/>
    </source>
</evidence>
<keyword evidence="5" id="KW-1185">Reference proteome</keyword>
<feature type="compositionally biased region" description="Basic and acidic residues" evidence="1">
    <location>
        <begin position="372"/>
        <end position="387"/>
    </location>
</feature>
<evidence type="ECO:0000259" key="2">
    <source>
        <dbReference type="PROSITE" id="PS50048"/>
    </source>
</evidence>
<dbReference type="InterPro" id="IPR036864">
    <property type="entry name" value="Zn2-C6_fun-type_DNA-bd_sf"/>
</dbReference>
<reference evidence="4" key="4">
    <citation type="submission" date="2024-02" db="EMBL/GenBank/DDBJ databases">
        <title>Comparative genomics of Cryptococcus and Kwoniella reveals pathogenesis evolution and contrasting modes of karyotype evolution via chromosome fusion or intercentromeric recombination.</title>
        <authorList>
            <person name="Coelho M.A."/>
            <person name="David-Palma M."/>
            <person name="Shea T."/>
            <person name="Bowers K."/>
            <person name="McGinley-Smith S."/>
            <person name="Mohammad A.W."/>
            <person name="Gnirke A."/>
            <person name="Yurkov A.M."/>
            <person name="Nowrousian M."/>
            <person name="Sun S."/>
            <person name="Cuomo C.A."/>
            <person name="Heitman J."/>
        </authorList>
    </citation>
    <scope>NUCLEOTIDE SEQUENCE</scope>
    <source>
        <strain evidence="4">CBS 10737</strain>
    </source>
</reference>
<dbReference type="SMART" id="SM00066">
    <property type="entry name" value="GAL4"/>
    <property type="match status" value="1"/>
</dbReference>
<dbReference type="Proteomes" id="UP000094020">
    <property type="component" value="Chromosome 11"/>
</dbReference>